<dbReference type="Proteomes" id="UP001620295">
    <property type="component" value="Unassembled WGS sequence"/>
</dbReference>
<proteinExistence type="predicted"/>
<dbReference type="SUPFAM" id="SSF53613">
    <property type="entry name" value="Ribokinase-like"/>
    <property type="match status" value="1"/>
</dbReference>
<organism evidence="4 5">
    <name type="scientific">Streptomyces milbemycinicus</name>
    <dbReference type="NCBI Taxonomy" id="476552"/>
    <lineage>
        <taxon>Bacteria</taxon>
        <taxon>Bacillati</taxon>
        <taxon>Actinomycetota</taxon>
        <taxon>Actinomycetes</taxon>
        <taxon>Kitasatosporales</taxon>
        <taxon>Streptomycetaceae</taxon>
        <taxon>Streptomyces</taxon>
    </lineage>
</organism>
<keyword evidence="2 4" id="KW-0418">Kinase</keyword>
<evidence type="ECO:0000313" key="5">
    <source>
        <dbReference type="Proteomes" id="UP001620295"/>
    </source>
</evidence>
<accession>A0ABW8LL61</accession>
<dbReference type="InterPro" id="IPR029056">
    <property type="entry name" value="Ribokinase-like"/>
</dbReference>
<keyword evidence="5" id="KW-1185">Reference proteome</keyword>
<reference evidence="4 5" key="1">
    <citation type="submission" date="2024-11" db="EMBL/GenBank/DDBJ databases">
        <title>The Natural Products Discovery Center: Release of the First 8490 Sequenced Strains for Exploring Actinobacteria Biosynthetic Diversity.</title>
        <authorList>
            <person name="Kalkreuter E."/>
            <person name="Kautsar S.A."/>
            <person name="Yang D."/>
            <person name="Bader C.D."/>
            <person name="Teijaro C.N."/>
            <person name="Fluegel L."/>
            <person name="Davis C.M."/>
            <person name="Simpson J.R."/>
            <person name="Lauterbach L."/>
            <person name="Steele A.D."/>
            <person name="Gui C."/>
            <person name="Meng S."/>
            <person name="Li G."/>
            <person name="Viehrig K."/>
            <person name="Ye F."/>
            <person name="Su P."/>
            <person name="Kiefer A.F."/>
            <person name="Nichols A."/>
            <person name="Cepeda A.J."/>
            <person name="Yan W."/>
            <person name="Fan B."/>
            <person name="Jiang Y."/>
            <person name="Adhikari A."/>
            <person name="Zheng C.-J."/>
            <person name="Schuster L."/>
            <person name="Cowan T.M."/>
            <person name="Smanski M.J."/>
            <person name="Chevrette M.G."/>
            <person name="De Carvalho L.P.S."/>
            <person name="Shen B."/>
        </authorList>
    </citation>
    <scope>NUCLEOTIDE SEQUENCE [LARGE SCALE GENOMIC DNA]</scope>
    <source>
        <strain evidence="4 5">NPDC020863</strain>
    </source>
</reference>
<dbReference type="EC" id="2.7.1.-" evidence="4"/>
<gene>
    <name evidence="4" type="ORF">ACI2L5_17095</name>
</gene>
<dbReference type="RefSeq" id="WP_358635845.1">
    <property type="nucleotide sequence ID" value="NZ_JBFACG010000009.1"/>
</dbReference>
<dbReference type="PANTHER" id="PTHR10584">
    <property type="entry name" value="SUGAR KINASE"/>
    <property type="match status" value="1"/>
</dbReference>
<keyword evidence="1 4" id="KW-0808">Transferase</keyword>
<evidence type="ECO:0000256" key="2">
    <source>
        <dbReference type="ARBA" id="ARBA00022777"/>
    </source>
</evidence>
<evidence type="ECO:0000313" key="4">
    <source>
        <dbReference type="EMBL" id="MFK4266637.1"/>
    </source>
</evidence>
<evidence type="ECO:0000259" key="3">
    <source>
        <dbReference type="Pfam" id="PF00294"/>
    </source>
</evidence>
<name>A0ABW8LL61_9ACTN</name>
<protein>
    <submittedName>
        <fullName evidence="4">Carbohydrate kinase family protein</fullName>
        <ecNumber evidence="4">2.7.1.-</ecNumber>
    </submittedName>
</protein>
<comment type="caution">
    <text evidence="4">The sequence shown here is derived from an EMBL/GenBank/DDBJ whole genome shotgun (WGS) entry which is preliminary data.</text>
</comment>
<sequence length="323" mass="33986">MLDALFAGGVFCDLVFGGIPHLPSPGSEVYADRFAVAAGGTATRCVAAARQGLETGLFAVIGTDLFGDHLAAVLGTQPGLDLRWLRRDPSVHTPITVAVANEHDRAFITYEEDGARRPDTWDGELPHVRVLHLGIAEPLPGWATELRARGTLVVGGVGWDPTGAWSPDLLTRLGDVDVFVPNATEAMNYTRTDSVEEAVKVLADHVPLVVVTDGPRGAVSLDPATGGLVRVPSPRVTVADPTGAGDVFTASLMTALLQDGWPLTSRLRYAAICASMSVRTLGGAAGAPTPAAIRAFLGRMPGSDLPDQDRALFQAALQDQENR</sequence>
<dbReference type="PANTHER" id="PTHR10584:SF157">
    <property type="entry name" value="SULFOFRUCTOSE KINASE"/>
    <property type="match status" value="1"/>
</dbReference>
<dbReference type="Pfam" id="PF00294">
    <property type="entry name" value="PfkB"/>
    <property type="match status" value="1"/>
</dbReference>
<evidence type="ECO:0000256" key="1">
    <source>
        <dbReference type="ARBA" id="ARBA00022679"/>
    </source>
</evidence>
<dbReference type="Gene3D" id="3.40.1190.20">
    <property type="match status" value="1"/>
</dbReference>
<dbReference type="GO" id="GO:0016301">
    <property type="term" value="F:kinase activity"/>
    <property type="evidence" value="ECO:0007669"/>
    <property type="project" value="UniProtKB-KW"/>
</dbReference>
<dbReference type="InterPro" id="IPR011611">
    <property type="entry name" value="PfkB_dom"/>
</dbReference>
<feature type="domain" description="Carbohydrate kinase PfkB" evidence="3">
    <location>
        <begin position="29"/>
        <end position="289"/>
    </location>
</feature>
<dbReference type="EMBL" id="JBJDQH010000005">
    <property type="protein sequence ID" value="MFK4266637.1"/>
    <property type="molecule type" value="Genomic_DNA"/>
</dbReference>